<feature type="transmembrane region" description="Helical" evidence="2">
    <location>
        <begin position="32"/>
        <end position="53"/>
    </location>
</feature>
<protein>
    <submittedName>
        <fullName evidence="3">Pentapeptide repeat-containing protein</fullName>
    </submittedName>
</protein>
<evidence type="ECO:0000313" key="3">
    <source>
        <dbReference type="EMBL" id="GAA4002904.1"/>
    </source>
</evidence>
<feature type="transmembrane region" description="Helical" evidence="2">
    <location>
        <begin position="6"/>
        <end position="25"/>
    </location>
</feature>
<evidence type="ECO:0000256" key="1">
    <source>
        <dbReference type="SAM" id="MobiDB-lite"/>
    </source>
</evidence>
<keyword evidence="2" id="KW-0812">Transmembrane</keyword>
<comment type="caution">
    <text evidence="3">The sequence shown here is derived from an EMBL/GenBank/DDBJ whole genome shotgun (WGS) entry which is preliminary data.</text>
</comment>
<feature type="transmembrane region" description="Helical" evidence="2">
    <location>
        <begin position="65"/>
        <end position="84"/>
    </location>
</feature>
<gene>
    <name evidence="3" type="ORF">GCM10022247_24720</name>
</gene>
<keyword evidence="2" id="KW-1133">Transmembrane helix</keyword>
<feature type="region of interest" description="Disordered" evidence="1">
    <location>
        <begin position="161"/>
        <end position="180"/>
    </location>
</feature>
<sequence>MDKWVILIAGSVISVAAVSVVLIGWLRHRQGLLLTGTVLAALGLLFLVGGWLLIADPRSGLTEAIKTGGLAGGAVVALYALWLNDRKRRAEEDRNEHDRERVSDERFARSVEMLGNEAEQVRIGALYALAGLAKTRADYTQTVLDILCSYLRRPFTHKSFDRRSDDPHRHHEQDAAADRERQVRETAQRLIYDLLPSKDATGPAYDLDLTGAHIEYLELVDRRVGKLIARYTNFYGITRWNGAEFTGEVLLTSAEFRGRAELHHAKFRGGISLLDAKCDRELNIRHALIEKWVDLRVHAPQIQHEELSFGKLDRQRLPENWRIEDDKLVTS</sequence>
<keyword evidence="4" id="KW-1185">Reference proteome</keyword>
<dbReference type="Proteomes" id="UP001501747">
    <property type="component" value="Unassembled WGS sequence"/>
</dbReference>
<reference evidence="4" key="1">
    <citation type="journal article" date="2019" name="Int. J. Syst. Evol. Microbiol.">
        <title>The Global Catalogue of Microorganisms (GCM) 10K type strain sequencing project: providing services to taxonomists for standard genome sequencing and annotation.</title>
        <authorList>
            <consortium name="The Broad Institute Genomics Platform"/>
            <consortium name="The Broad Institute Genome Sequencing Center for Infectious Disease"/>
            <person name="Wu L."/>
            <person name="Ma J."/>
        </authorList>
    </citation>
    <scope>NUCLEOTIDE SEQUENCE [LARGE SCALE GENOMIC DNA]</scope>
    <source>
        <strain evidence="4">JCM 17342</strain>
    </source>
</reference>
<keyword evidence="2" id="KW-0472">Membrane</keyword>
<evidence type="ECO:0000256" key="2">
    <source>
        <dbReference type="SAM" id="Phobius"/>
    </source>
</evidence>
<name>A0ABP7RVV3_9PSEU</name>
<proteinExistence type="predicted"/>
<dbReference type="EMBL" id="BAABAL010000006">
    <property type="protein sequence ID" value="GAA4002904.1"/>
    <property type="molecule type" value="Genomic_DNA"/>
</dbReference>
<accession>A0ABP7RVV3</accession>
<organism evidence="3 4">
    <name type="scientific">Allokutzneria multivorans</name>
    <dbReference type="NCBI Taxonomy" id="1142134"/>
    <lineage>
        <taxon>Bacteria</taxon>
        <taxon>Bacillati</taxon>
        <taxon>Actinomycetota</taxon>
        <taxon>Actinomycetes</taxon>
        <taxon>Pseudonocardiales</taxon>
        <taxon>Pseudonocardiaceae</taxon>
        <taxon>Allokutzneria</taxon>
    </lineage>
</organism>
<dbReference type="RefSeq" id="WP_344873917.1">
    <property type="nucleotide sequence ID" value="NZ_BAABAL010000006.1"/>
</dbReference>
<evidence type="ECO:0000313" key="4">
    <source>
        <dbReference type="Proteomes" id="UP001501747"/>
    </source>
</evidence>